<dbReference type="Gene3D" id="3.30.300.30">
    <property type="match status" value="2"/>
</dbReference>
<sequence length="1933" mass="215582">MSIQDVSAKTSHVQGTGKRTEEENYWLGKLPPDLTMSSFADDHRMVRPGKSRQTDYSFKLPDDVSRKIVAMAGGSEHGVYIIVLSGIQYLLSVYTGRKDAAVGTPAFKAKSGPSWQDRYLILRSEPEGRMTFKEHLLDVKQMVGDADKHRNIDYGKLYRWETTTGEPPHPRTFVLLDNIQNDIFALRSAADTTFRFNLEDACIRCSISYQVEAFAVSFLHGVAAYLIHFLETVLNYPDVRLSEVGIPNEQKQRLLAVFNDTAAPYPKERTVIDWFEDQVAKTPERPAVVYRDLRLTYAELNARANRVAHALIAQGIGEGSVVGIMVERSLEMPVGMLGIMKTGGAYLPIDPNLPEERIRTLLGNSKATLILTDEGLEHKISDPALSTIRIRSLLEGGAPESAENPGLTYDPEGVVYVLYTSGTTGVPKGVMVKRRSFINLITWFIREAKLNESVRLMLIAPVSFDTAHKNVFAPLLAGGQLHLFTAGMYDYDEMSDVIERERIAVINCSPSALYPLIDYNEKNGYRKLSPLKQVILGGEPINMKKLKPWLLSPQCGSDVINTYGPTECTDIASSFRINRLNAAELDIVPIGKPLPNVEIDIVDDELKLLPIGVAGELCIGGDGLSYGYYNAPELTGEKFVDNPNREGRKMYKTGDLARWTEDGTLEFLGRKDFQTKVRGFRVELGEIETCLLKHRDIEEAVAVAMTDAAGGDAICAYFVSHADADVPELRSYMARRLPDFMVPAYFMRLDKLPLNNNGKIDRKALPAPDPDTASSSPYAAPENGTERLLAGLWEDVLGVERVGVHDDFFELGGHSLKAASIVLKMNRETGAGLQISDLFRHPTIRELAEYAAGLRQRQVPVIGPAEEADAYPVPSQQKRLFILWQLDRHSTAYNLTSLNMLEGRVDLPKLKATIERLIERHEALRTSFAFKNGELVQTVRLAGEVKVELSEAEESRVRSAVDEFIKPFDLEEGPLVRVKLLKLGDNRHLLMTDIHHIVFDGASMDIVMQEFSELYAGRPLPVPELQYKDYSAWQAGWSKADEWKRQESYWLELFRDGVPELRLNTDYPRRPVMRFDGAGVTVSADGRLTAGLRAAAVECGATLYMLLLAAVNVLLYKYTGQEDIVIGSPTSGRGFPGLERAVGMFVNTVVMRNFPAGDKTFGAFLGEVKGNTLGAFENEQYPLEELVERLGFARHSGRNPMFDVIFSQESSERVSMDTGELVFREYPREDRATQIDLSIRALEKENAVDFRFKYRTDLFTEDTITNLARHFMEILEGIVRSRSVKLQDIRIMSEPEERRVIADLTGQRAEYAYHTTVQELFGRQAKATPADVAVVDKYGETTYIELEAKACRLARVLRERGVRRGDIVGIASDPSTDRIIAVLGVLMAGGAYLPLDPDAPANRIRYMLEDSGCSLVAAQRHLARTLELGRDTVILDDEAASSITEGDEWNNVSLPGDLAYVMYTSGTTGHPKGAMIEHRSVTNLLMGMMERLHFDRGCRHLLLAKFTFDVSVQQMLLPLVSGGCLVIPDRETAADPERLWSFMEDSGVNVLGAVPTHMTLLLDNRRDAGPNVRLRYMLFAGEPFTRKLLHRLRDAGIADEIVNLYGPTETTVYSSLHRCGGGETDEGIRIGRPLPGYSLYILDRKLRPVPRGVTGELYISGAGVGRGYLKQPELTGECFLPDPFAEGETMYKSGDLARQLPDGGIEYLGRTDHQVKINGIRVELSEIGHALLHCDGVKDAAVAAKTKPGGEHYLCAYVVADEGVTVTDLREYLAAELSGYMIPERFVRLDRLPMTVNGKVDLKALQTREDDDYMVPGTVYEEPATDLERTIAEIWQEVLGTERLGRHDHFFELGGNSLSIVQANELLKRRLQADIPVVDMFRYSTVHALARRLGSITDAGAREENGPDRGRIREDAKSRLQQRIKRRQEGGRA</sequence>
<evidence type="ECO:0000313" key="11">
    <source>
        <dbReference type="Proteomes" id="UP001589818"/>
    </source>
</evidence>
<dbReference type="Pfam" id="PF00501">
    <property type="entry name" value="AMP-binding"/>
    <property type="match status" value="2"/>
</dbReference>
<dbReference type="PROSITE" id="PS50075">
    <property type="entry name" value="CARRIER"/>
    <property type="match status" value="2"/>
</dbReference>
<keyword evidence="5" id="KW-0677">Repeat</keyword>
<gene>
    <name evidence="10" type="ORF">ACFFJ8_10070</name>
</gene>
<dbReference type="NCBIfam" id="TIGR01733">
    <property type="entry name" value="AA-adenyl-dom"/>
    <property type="match status" value="2"/>
</dbReference>
<accession>A0ABV6J750</accession>
<dbReference type="EMBL" id="JBHLVF010000012">
    <property type="protein sequence ID" value="MFC0391710.1"/>
    <property type="molecule type" value="Genomic_DNA"/>
</dbReference>
<evidence type="ECO:0000256" key="5">
    <source>
        <dbReference type="ARBA" id="ARBA00022737"/>
    </source>
</evidence>
<dbReference type="PANTHER" id="PTHR45527:SF1">
    <property type="entry name" value="FATTY ACID SYNTHASE"/>
    <property type="match status" value="1"/>
</dbReference>
<comment type="cofactor">
    <cofactor evidence="1">
        <name>pantetheine 4'-phosphate</name>
        <dbReference type="ChEBI" id="CHEBI:47942"/>
    </cofactor>
</comment>
<feature type="domain" description="Carrier" evidence="9">
    <location>
        <begin position="1822"/>
        <end position="1897"/>
    </location>
</feature>
<dbReference type="Pfam" id="PF00668">
    <property type="entry name" value="Condensation"/>
    <property type="match status" value="2"/>
</dbReference>
<dbReference type="SUPFAM" id="SSF52777">
    <property type="entry name" value="CoA-dependent acyltransferases"/>
    <property type="match status" value="3"/>
</dbReference>
<dbReference type="Proteomes" id="UP001589818">
    <property type="component" value="Unassembled WGS sequence"/>
</dbReference>
<proteinExistence type="inferred from homology"/>
<feature type="region of interest" description="Disordered" evidence="8">
    <location>
        <begin position="1899"/>
        <end position="1933"/>
    </location>
</feature>
<dbReference type="InterPro" id="IPR010071">
    <property type="entry name" value="AA_adenyl_dom"/>
</dbReference>
<evidence type="ECO:0000256" key="7">
    <source>
        <dbReference type="ARBA" id="ARBA00023268"/>
    </source>
</evidence>
<dbReference type="Gene3D" id="3.30.559.10">
    <property type="entry name" value="Chloramphenicol acetyltransferase-like domain"/>
    <property type="match status" value="1"/>
</dbReference>
<keyword evidence="11" id="KW-1185">Reference proteome</keyword>
<dbReference type="CDD" id="cd19531">
    <property type="entry name" value="LCL_NRPS-like"/>
    <property type="match status" value="1"/>
</dbReference>
<keyword evidence="7" id="KW-0511">Multifunctional enzyme</keyword>
<dbReference type="PROSITE" id="PS00455">
    <property type="entry name" value="AMP_BINDING"/>
    <property type="match status" value="2"/>
</dbReference>
<protein>
    <submittedName>
        <fullName evidence="10">Non-ribosomal peptide synthetase</fullName>
    </submittedName>
</protein>
<feature type="compositionally biased region" description="Low complexity" evidence="8">
    <location>
        <begin position="770"/>
        <end position="781"/>
    </location>
</feature>
<dbReference type="InterPro" id="IPR023213">
    <property type="entry name" value="CAT-like_dom_sf"/>
</dbReference>
<dbReference type="InterPro" id="IPR036736">
    <property type="entry name" value="ACP-like_sf"/>
</dbReference>
<dbReference type="InterPro" id="IPR000873">
    <property type="entry name" value="AMP-dep_synth/lig_dom"/>
</dbReference>
<dbReference type="Gene3D" id="3.40.50.980">
    <property type="match status" value="4"/>
</dbReference>
<evidence type="ECO:0000256" key="4">
    <source>
        <dbReference type="ARBA" id="ARBA00022553"/>
    </source>
</evidence>
<feature type="domain" description="Carrier" evidence="9">
    <location>
        <begin position="780"/>
        <end position="855"/>
    </location>
</feature>
<evidence type="ECO:0000256" key="6">
    <source>
        <dbReference type="ARBA" id="ARBA00023194"/>
    </source>
</evidence>
<keyword evidence="3" id="KW-0596">Phosphopantetheine</keyword>
<comment type="caution">
    <text evidence="10">The sequence shown here is derived from an EMBL/GenBank/DDBJ whole genome shotgun (WGS) entry which is preliminary data.</text>
</comment>
<dbReference type="Gene3D" id="1.10.1200.10">
    <property type="entry name" value="ACP-like"/>
    <property type="match status" value="2"/>
</dbReference>
<evidence type="ECO:0000256" key="1">
    <source>
        <dbReference type="ARBA" id="ARBA00001957"/>
    </source>
</evidence>
<dbReference type="SUPFAM" id="SSF47336">
    <property type="entry name" value="ACP-like"/>
    <property type="match status" value="2"/>
</dbReference>
<feature type="compositionally biased region" description="Polar residues" evidence="8">
    <location>
        <begin position="1"/>
        <end position="14"/>
    </location>
</feature>
<reference evidence="10 11" key="1">
    <citation type="submission" date="2024-09" db="EMBL/GenBank/DDBJ databases">
        <authorList>
            <person name="Sun Q."/>
            <person name="Mori K."/>
        </authorList>
    </citation>
    <scope>NUCLEOTIDE SEQUENCE [LARGE SCALE GENOMIC DNA]</scope>
    <source>
        <strain evidence="10 11">CCM 4839</strain>
    </source>
</reference>
<dbReference type="InterPro" id="IPR020806">
    <property type="entry name" value="PKS_PP-bd"/>
</dbReference>
<dbReference type="RefSeq" id="WP_204821141.1">
    <property type="nucleotide sequence ID" value="NZ_JANHOF010000011.1"/>
</dbReference>
<dbReference type="Pfam" id="PF13193">
    <property type="entry name" value="AMP-binding_C"/>
    <property type="match status" value="2"/>
</dbReference>
<dbReference type="SMART" id="SM00823">
    <property type="entry name" value="PKS_PP"/>
    <property type="match status" value="2"/>
</dbReference>
<keyword evidence="6" id="KW-0045">Antibiotic biosynthesis</keyword>
<dbReference type="Gene3D" id="2.30.38.10">
    <property type="entry name" value="Luciferase, Domain 3"/>
    <property type="match status" value="2"/>
</dbReference>
<feature type="region of interest" description="Disordered" evidence="8">
    <location>
        <begin position="760"/>
        <end position="781"/>
    </location>
</feature>
<evidence type="ECO:0000256" key="8">
    <source>
        <dbReference type="SAM" id="MobiDB-lite"/>
    </source>
</evidence>
<dbReference type="Gene3D" id="3.30.559.30">
    <property type="entry name" value="Nonribosomal peptide synthetase, condensation domain"/>
    <property type="match status" value="2"/>
</dbReference>
<dbReference type="PANTHER" id="PTHR45527">
    <property type="entry name" value="NONRIBOSOMAL PEPTIDE SYNTHETASE"/>
    <property type="match status" value="1"/>
</dbReference>
<dbReference type="InterPro" id="IPR045851">
    <property type="entry name" value="AMP-bd_C_sf"/>
</dbReference>
<evidence type="ECO:0000259" key="9">
    <source>
        <dbReference type="PROSITE" id="PS50075"/>
    </source>
</evidence>
<evidence type="ECO:0000256" key="3">
    <source>
        <dbReference type="ARBA" id="ARBA00022450"/>
    </source>
</evidence>
<feature type="region of interest" description="Disordered" evidence="8">
    <location>
        <begin position="1"/>
        <end position="24"/>
    </location>
</feature>
<dbReference type="InterPro" id="IPR025110">
    <property type="entry name" value="AMP-bd_C"/>
</dbReference>
<feature type="compositionally biased region" description="Basic and acidic residues" evidence="8">
    <location>
        <begin position="1900"/>
        <end position="1918"/>
    </location>
</feature>
<dbReference type="InterPro" id="IPR001242">
    <property type="entry name" value="Condensation_dom"/>
</dbReference>
<dbReference type="InterPro" id="IPR009081">
    <property type="entry name" value="PP-bd_ACP"/>
</dbReference>
<dbReference type="NCBIfam" id="NF003417">
    <property type="entry name" value="PRK04813.1"/>
    <property type="match status" value="2"/>
</dbReference>
<organism evidence="10 11">
    <name type="scientific">Paenibacillus mendelii</name>
    <dbReference type="NCBI Taxonomy" id="206163"/>
    <lineage>
        <taxon>Bacteria</taxon>
        <taxon>Bacillati</taxon>
        <taxon>Bacillota</taxon>
        <taxon>Bacilli</taxon>
        <taxon>Bacillales</taxon>
        <taxon>Paenibacillaceae</taxon>
        <taxon>Paenibacillus</taxon>
    </lineage>
</organism>
<dbReference type="CDD" id="cd05930">
    <property type="entry name" value="A_NRPS"/>
    <property type="match status" value="2"/>
</dbReference>
<keyword evidence="4" id="KW-0597">Phosphoprotein</keyword>
<dbReference type="InterPro" id="IPR020845">
    <property type="entry name" value="AMP-binding_CS"/>
</dbReference>
<dbReference type="Pfam" id="PF00550">
    <property type="entry name" value="PP-binding"/>
    <property type="match status" value="2"/>
</dbReference>
<name>A0ABV6J750_9BACL</name>
<evidence type="ECO:0000313" key="10">
    <source>
        <dbReference type="EMBL" id="MFC0391710.1"/>
    </source>
</evidence>
<comment type="similarity">
    <text evidence="2">Belongs to the ATP-dependent AMP-binding enzyme family.</text>
</comment>
<dbReference type="SUPFAM" id="SSF56801">
    <property type="entry name" value="Acetyl-CoA synthetase-like"/>
    <property type="match status" value="2"/>
</dbReference>
<evidence type="ECO:0000256" key="2">
    <source>
        <dbReference type="ARBA" id="ARBA00006432"/>
    </source>
</evidence>